<dbReference type="InterPro" id="IPR001638">
    <property type="entry name" value="Solute-binding_3/MltF_N"/>
</dbReference>
<dbReference type="Proteomes" id="UP000441523">
    <property type="component" value="Unassembled WGS sequence"/>
</dbReference>
<evidence type="ECO:0000259" key="2">
    <source>
        <dbReference type="SMART" id="SM00062"/>
    </source>
</evidence>
<dbReference type="SUPFAM" id="SSF53850">
    <property type="entry name" value="Periplasmic binding protein-like II"/>
    <property type="match status" value="1"/>
</dbReference>
<dbReference type="Gene3D" id="3.40.190.10">
    <property type="entry name" value="Periplasmic binding protein-like II"/>
    <property type="match status" value="2"/>
</dbReference>
<comment type="caution">
    <text evidence="3">The sequence shown here is derived from an EMBL/GenBank/DDBJ whole genome shotgun (WGS) entry which is preliminary data.</text>
</comment>
<feature type="domain" description="Solute-binding protein family 3/N-terminal" evidence="2">
    <location>
        <begin position="21"/>
        <end position="237"/>
    </location>
</feature>
<name>A0A6N6MPE0_9HYPH</name>
<proteinExistence type="inferred from homology"/>
<organism evidence="3 4">
    <name type="scientific">Methylobacterium planeticum</name>
    <dbReference type="NCBI Taxonomy" id="2615211"/>
    <lineage>
        <taxon>Bacteria</taxon>
        <taxon>Pseudomonadati</taxon>
        <taxon>Pseudomonadota</taxon>
        <taxon>Alphaproteobacteria</taxon>
        <taxon>Hyphomicrobiales</taxon>
        <taxon>Methylobacteriaceae</taxon>
        <taxon>Methylobacterium</taxon>
    </lineage>
</organism>
<reference evidence="3 4" key="1">
    <citation type="submission" date="2019-09" db="EMBL/GenBank/DDBJ databases">
        <title>YIM 132548 draft genome.</title>
        <authorList>
            <person name="Jiang L."/>
        </authorList>
    </citation>
    <scope>NUCLEOTIDE SEQUENCE [LARGE SCALE GENOMIC DNA]</scope>
    <source>
        <strain evidence="3 4">YIM 132548</strain>
    </source>
</reference>
<comment type="similarity">
    <text evidence="1">Belongs to the bacterial solute-binding protein SsuA/TauA family.</text>
</comment>
<dbReference type="AlphaFoldDB" id="A0A6N6MPE0"/>
<keyword evidence="4" id="KW-1185">Reference proteome</keyword>
<dbReference type="SMART" id="SM00062">
    <property type="entry name" value="PBPb"/>
    <property type="match status" value="1"/>
</dbReference>
<evidence type="ECO:0000256" key="1">
    <source>
        <dbReference type="ARBA" id="ARBA00010742"/>
    </source>
</evidence>
<dbReference type="InterPro" id="IPR015168">
    <property type="entry name" value="SsuA/THI5"/>
</dbReference>
<dbReference type="PANTHER" id="PTHR30024">
    <property type="entry name" value="ALIPHATIC SULFONATES-BINDING PROTEIN-RELATED"/>
    <property type="match status" value="1"/>
</dbReference>
<sequence>MGVAHPLPAGTATVPPEVPMTLIVGAHPQNPSLSILARRREAAAALREKGLAFFIYGAGAQTIPLIQAGVLHLAGTGATPPILAKAAGLSTAVFAIGEPRPERGGLLVAEESEIRSLSDLGGRGIGLMPVSWHTQFLAAELEAAGLAWSDVRAAEIIPATAADAFLAGHLDAIVATDPLYAQIAASRPVRILAKPGAAFSNRTAFWGPTEILRTHRDAVRALIDALVASDAATRADPREAAALLEGVNGHAAAQWLPALTARPWGISAPGPDFLTEQQAHADLFATFGLIPHRIDVSDTVDSSHFAAA</sequence>
<dbReference type="PANTHER" id="PTHR30024:SF42">
    <property type="entry name" value="ALIPHATIC SULFONATES-BINDING PROTEIN-RELATED"/>
    <property type="match status" value="1"/>
</dbReference>
<gene>
    <name evidence="3" type="ORF">F6X51_12790</name>
</gene>
<dbReference type="Pfam" id="PF09084">
    <property type="entry name" value="NMT1"/>
    <property type="match status" value="1"/>
</dbReference>
<accession>A0A6N6MPE0</accession>
<dbReference type="EMBL" id="VZZJ01000009">
    <property type="protein sequence ID" value="KAB1073215.1"/>
    <property type="molecule type" value="Genomic_DNA"/>
</dbReference>
<evidence type="ECO:0000313" key="3">
    <source>
        <dbReference type="EMBL" id="KAB1073215.1"/>
    </source>
</evidence>
<evidence type="ECO:0000313" key="4">
    <source>
        <dbReference type="Proteomes" id="UP000441523"/>
    </source>
</evidence>
<protein>
    <recommendedName>
        <fullName evidence="2">Solute-binding protein family 3/N-terminal domain-containing protein</fullName>
    </recommendedName>
</protein>